<keyword evidence="3 6" id="KW-1133">Transmembrane helix</keyword>
<proteinExistence type="predicted"/>
<feature type="transmembrane region" description="Helical" evidence="6">
    <location>
        <begin position="68"/>
        <end position="96"/>
    </location>
</feature>
<dbReference type="PANTHER" id="PTHR43027">
    <property type="entry name" value="DOXORUBICIN RESISTANCE ABC TRANSPORTER PERMEASE PROTEIN DRRC-RELATED"/>
    <property type="match status" value="1"/>
</dbReference>
<dbReference type="Proteomes" id="UP001240447">
    <property type="component" value="Unassembled WGS sequence"/>
</dbReference>
<evidence type="ECO:0000313" key="8">
    <source>
        <dbReference type="EMBL" id="MDP9822068.1"/>
    </source>
</evidence>
<gene>
    <name evidence="8" type="ORF">J2S59_001877</name>
</gene>
<keyword evidence="4 6" id="KW-0472">Membrane</keyword>
<comment type="caution">
    <text evidence="8">The sequence shown here is derived from an EMBL/GenBank/DDBJ whole genome shotgun (WGS) entry which is preliminary data.</text>
</comment>
<evidence type="ECO:0000256" key="5">
    <source>
        <dbReference type="ARBA" id="ARBA00023251"/>
    </source>
</evidence>
<accession>A0ABT9NNS1</accession>
<dbReference type="PANTHER" id="PTHR43027:SF2">
    <property type="entry name" value="TRANSPORT PERMEASE PROTEIN"/>
    <property type="match status" value="1"/>
</dbReference>
<evidence type="ECO:0000256" key="2">
    <source>
        <dbReference type="ARBA" id="ARBA00022692"/>
    </source>
</evidence>
<dbReference type="RefSeq" id="WP_306825039.1">
    <property type="nucleotide sequence ID" value="NZ_JAUSQM010000001.1"/>
</dbReference>
<evidence type="ECO:0000256" key="6">
    <source>
        <dbReference type="SAM" id="Phobius"/>
    </source>
</evidence>
<feature type="transmembrane region" description="Helical" evidence="6">
    <location>
        <begin position="117"/>
        <end position="146"/>
    </location>
</feature>
<dbReference type="Pfam" id="PF01061">
    <property type="entry name" value="ABC2_membrane"/>
    <property type="match status" value="1"/>
</dbReference>
<feature type="transmembrane region" description="Helical" evidence="6">
    <location>
        <begin position="182"/>
        <end position="201"/>
    </location>
</feature>
<dbReference type="InterPro" id="IPR052902">
    <property type="entry name" value="ABC-2_transporter"/>
</dbReference>
<sequence>MTMTDPRIELPAPRPLPAAAWGQLLLAEARMTARDTSGLILPIGMPFLLLVMNGIGQDGDQRLADGSTVMNAILMPLTVTMVVALVGVVNMPSFLATYRKYGVLKRLAVTPARPVMILLAQVAVSLAQVLIGVGLMFGVGAAFFGVTPPARLGWALLVGVLLLTAMYGVGILIAAVAPSVNAALALGLGAFFVMLALGGGFGPAENLPGVLQTIGESLPYGAGNAALSDVWVGERPEPAHIAALGGWGVVTGGLAARLFRWV</sequence>
<feature type="transmembrane region" description="Helical" evidence="6">
    <location>
        <begin position="152"/>
        <end position="175"/>
    </location>
</feature>
<dbReference type="EMBL" id="JAUSQM010000001">
    <property type="protein sequence ID" value="MDP9822068.1"/>
    <property type="molecule type" value="Genomic_DNA"/>
</dbReference>
<dbReference type="InterPro" id="IPR000412">
    <property type="entry name" value="ABC_2_transport"/>
</dbReference>
<protein>
    <submittedName>
        <fullName evidence="8">ABC-2 type transport system permease protein</fullName>
    </submittedName>
</protein>
<keyword evidence="2 6" id="KW-0812">Transmembrane</keyword>
<dbReference type="PIRSF" id="PIRSF006648">
    <property type="entry name" value="DrrB"/>
    <property type="match status" value="1"/>
</dbReference>
<feature type="domain" description="ABC-2 type transporter transmembrane" evidence="7">
    <location>
        <begin position="24"/>
        <end position="220"/>
    </location>
</feature>
<evidence type="ECO:0000256" key="1">
    <source>
        <dbReference type="ARBA" id="ARBA00004141"/>
    </source>
</evidence>
<evidence type="ECO:0000256" key="4">
    <source>
        <dbReference type="ARBA" id="ARBA00023136"/>
    </source>
</evidence>
<feature type="transmembrane region" description="Helical" evidence="6">
    <location>
        <begin position="39"/>
        <end position="56"/>
    </location>
</feature>
<keyword evidence="9" id="KW-1185">Reference proteome</keyword>
<dbReference type="InterPro" id="IPR013525">
    <property type="entry name" value="ABC2_TM"/>
</dbReference>
<feature type="transmembrane region" description="Helical" evidence="6">
    <location>
        <begin position="239"/>
        <end position="259"/>
    </location>
</feature>
<keyword evidence="5" id="KW-0046">Antibiotic resistance</keyword>
<organism evidence="8 9">
    <name type="scientific">Nocardioides massiliensis</name>
    <dbReference type="NCBI Taxonomy" id="1325935"/>
    <lineage>
        <taxon>Bacteria</taxon>
        <taxon>Bacillati</taxon>
        <taxon>Actinomycetota</taxon>
        <taxon>Actinomycetes</taxon>
        <taxon>Propionibacteriales</taxon>
        <taxon>Nocardioidaceae</taxon>
        <taxon>Nocardioides</taxon>
    </lineage>
</organism>
<evidence type="ECO:0000256" key="3">
    <source>
        <dbReference type="ARBA" id="ARBA00022989"/>
    </source>
</evidence>
<evidence type="ECO:0000313" key="9">
    <source>
        <dbReference type="Proteomes" id="UP001240447"/>
    </source>
</evidence>
<reference evidence="8 9" key="1">
    <citation type="submission" date="2023-07" db="EMBL/GenBank/DDBJ databases">
        <title>Sequencing the genomes of 1000 actinobacteria strains.</title>
        <authorList>
            <person name="Klenk H.-P."/>
        </authorList>
    </citation>
    <scope>NUCLEOTIDE SEQUENCE [LARGE SCALE GENOMIC DNA]</scope>
    <source>
        <strain evidence="8 9">GD13</strain>
    </source>
</reference>
<evidence type="ECO:0000259" key="7">
    <source>
        <dbReference type="Pfam" id="PF01061"/>
    </source>
</evidence>
<comment type="subcellular location">
    <subcellularLocation>
        <location evidence="1">Membrane</location>
        <topology evidence="1">Multi-pass membrane protein</topology>
    </subcellularLocation>
</comment>
<name>A0ABT9NNS1_9ACTN</name>